<reference evidence="1" key="1">
    <citation type="submission" date="2023-04" db="EMBL/GenBank/DDBJ databases">
        <title>Ambrosiozyma monospora NBRC 1965.</title>
        <authorList>
            <person name="Ichikawa N."/>
            <person name="Sato H."/>
            <person name="Tonouchi N."/>
        </authorList>
    </citation>
    <scope>NUCLEOTIDE SEQUENCE</scope>
    <source>
        <strain evidence="1">NBRC 1965</strain>
    </source>
</reference>
<accession>A0A9W6Z6Q6</accession>
<proteinExistence type="predicted"/>
<sequence length="131" mass="15104">MAPVYFGPYLLVKKLNDNAFEVDLPITEKKHRTINVKYFRRYFDRGVKYSKVPPRTLLETKARVKEIISFVGYDVSNKEVAVTWQGCDPKHCTKVPYDVIELLPPTRVDELIRQCSYLPLPLNSQTAATPT</sequence>
<gene>
    <name evidence="1" type="ORF">Amon01_000769500</name>
</gene>
<dbReference type="AlphaFoldDB" id="A0A9W6Z6Q6"/>
<evidence type="ECO:0000313" key="1">
    <source>
        <dbReference type="EMBL" id="GMG55622.1"/>
    </source>
</evidence>
<keyword evidence="2" id="KW-1185">Reference proteome</keyword>
<evidence type="ECO:0000313" key="2">
    <source>
        <dbReference type="Proteomes" id="UP001165063"/>
    </source>
</evidence>
<dbReference type="Proteomes" id="UP001165063">
    <property type="component" value="Unassembled WGS sequence"/>
</dbReference>
<name>A0A9W6Z6Q6_AMBMO</name>
<protein>
    <submittedName>
        <fullName evidence="1">Unnamed protein product</fullName>
    </submittedName>
</protein>
<organism evidence="1 2">
    <name type="scientific">Ambrosiozyma monospora</name>
    <name type="common">Yeast</name>
    <name type="synonym">Endomycopsis monosporus</name>
    <dbReference type="NCBI Taxonomy" id="43982"/>
    <lineage>
        <taxon>Eukaryota</taxon>
        <taxon>Fungi</taxon>
        <taxon>Dikarya</taxon>
        <taxon>Ascomycota</taxon>
        <taxon>Saccharomycotina</taxon>
        <taxon>Pichiomycetes</taxon>
        <taxon>Pichiales</taxon>
        <taxon>Pichiaceae</taxon>
        <taxon>Ambrosiozyma</taxon>
    </lineage>
</organism>
<comment type="caution">
    <text evidence="1">The sequence shown here is derived from an EMBL/GenBank/DDBJ whole genome shotgun (WGS) entry which is preliminary data.</text>
</comment>
<dbReference type="EMBL" id="BSXU01005860">
    <property type="protein sequence ID" value="GMG55622.1"/>
    <property type="molecule type" value="Genomic_DNA"/>
</dbReference>
<dbReference type="OrthoDB" id="4022548at2759"/>